<evidence type="ECO:0000313" key="2">
    <source>
        <dbReference type="EMBL" id="PLR18847.1"/>
    </source>
</evidence>
<dbReference type="Proteomes" id="UP000234479">
    <property type="component" value="Unassembled WGS sequence"/>
</dbReference>
<dbReference type="EMBL" id="PJRS01000049">
    <property type="protein sequence ID" value="PLR18847.1"/>
    <property type="molecule type" value="Genomic_DNA"/>
</dbReference>
<evidence type="ECO:0000259" key="1">
    <source>
        <dbReference type="Pfam" id="PF00534"/>
    </source>
</evidence>
<keyword evidence="3" id="KW-1185">Reference proteome</keyword>
<dbReference type="GO" id="GO:0016757">
    <property type="term" value="F:glycosyltransferase activity"/>
    <property type="evidence" value="ECO:0007669"/>
    <property type="project" value="InterPro"/>
</dbReference>
<sequence>MSLTSYFDLSTSARWSGHAVGIVRVERELARRAALSADMGFCVYDRAERCFKQIDPKAVAPILAGEITVSFDLPAEELPAPPESWRFRAREAVLRHPRLYQAVQRVRGRRFSLSEIAEVRRYEAEARSAPKPKSTIVPLAEVVIGKVALDADTRIISGGLDWEYKDLRTIYELKKVHGFSYAAIVYDLIPQMMPQFVVPSYVNLLKDYFGELFWVADACMCISESTRRDMMRYCEQFGIPAPRSDAFPLGCDVVSAKPGSGEAEPPAELPPELEGKRYALFVSTIEPRKNHRTLYQAWTRAMDEGRLDPARDRLVFVGRSGWAVGDLIQEMDANPVAQETIVRLSNISDAELDLLYKHAALGLFPSFYEGYGLPLAEMLGHGKACLSSRSGSLEEVGGDLVEYIDPLDTLGWSDAIVRMFNDKTARTALERRVAKTHKPVTWDAAADLFFARLKDL</sequence>
<accession>A0A2N5CYF3</accession>
<gene>
    <name evidence="2" type="ORF">SGCZBJ_24740</name>
</gene>
<dbReference type="Pfam" id="PF00534">
    <property type="entry name" value="Glycos_transf_1"/>
    <property type="match status" value="1"/>
</dbReference>
<dbReference type="CDD" id="cd03809">
    <property type="entry name" value="GT4_MtfB-like"/>
    <property type="match status" value="1"/>
</dbReference>
<dbReference type="AlphaFoldDB" id="A0A2N5CYF3"/>
<dbReference type="PANTHER" id="PTHR46401">
    <property type="entry name" value="GLYCOSYLTRANSFERASE WBBK-RELATED"/>
    <property type="match status" value="1"/>
</dbReference>
<organism evidence="2 3">
    <name type="scientific">Caulobacter zeae</name>
    <dbReference type="NCBI Taxonomy" id="2055137"/>
    <lineage>
        <taxon>Bacteria</taxon>
        <taxon>Pseudomonadati</taxon>
        <taxon>Pseudomonadota</taxon>
        <taxon>Alphaproteobacteria</taxon>
        <taxon>Caulobacterales</taxon>
        <taxon>Caulobacteraceae</taxon>
        <taxon>Caulobacter</taxon>
    </lineage>
</organism>
<reference evidence="2 3" key="1">
    <citation type="submission" date="2017-12" db="EMBL/GenBank/DDBJ databases">
        <title>The genome sequence of Caulobacter sp. 410.</title>
        <authorList>
            <person name="Gao J."/>
            <person name="Mao X."/>
            <person name="Sun J."/>
        </authorList>
    </citation>
    <scope>NUCLEOTIDE SEQUENCE [LARGE SCALE GENOMIC DNA]</scope>
    <source>
        <strain evidence="2 3">410</strain>
    </source>
</reference>
<dbReference type="PANTHER" id="PTHR46401:SF9">
    <property type="entry name" value="MANNOSYLTRANSFERASE A"/>
    <property type="match status" value="1"/>
</dbReference>
<evidence type="ECO:0000313" key="3">
    <source>
        <dbReference type="Proteomes" id="UP000234479"/>
    </source>
</evidence>
<name>A0A2N5CYF3_9CAUL</name>
<protein>
    <recommendedName>
        <fullName evidence="1">Glycosyl transferase family 1 domain-containing protein</fullName>
    </recommendedName>
</protein>
<proteinExistence type="predicted"/>
<dbReference type="SUPFAM" id="SSF53756">
    <property type="entry name" value="UDP-Glycosyltransferase/glycogen phosphorylase"/>
    <property type="match status" value="1"/>
</dbReference>
<dbReference type="Gene3D" id="3.40.50.2000">
    <property type="entry name" value="Glycogen Phosphorylase B"/>
    <property type="match status" value="1"/>
</dbReference>
<comment type="caution">
    <text evidence="2">The sequence shown here is derived from an EMBL/GenBank/DDBJ whole genome shotgun (WGS) entry which is preliminary data.</text>
</comment>
<feature type="domain" description="Glycosyl transferase family 1" evidence="1">
    <location>
        <begin position="274"/>
        <end position="431"/>
    </location>
</feature>
<dbReference type="InterPro" id="IPR001296">
    <property type="entry name" value="Glyco_trans_1"/>
</dbReference>